<sequence>MRNPNGCRVLLLLLPPGLLLAIAALTNILESISKDNFEDYLDRDWRSGGRQLILSRPGGTASNDTTVTIDINNVPIYVVLGLCILGYGVGLLSAAGIWQLRRTEGTAAHERKWTWVVFVVNIVMVGASLGGFGYATSVQSSEKSWQNYEDVGQEDQEYTRETWACQISKFYPDRNWAGTACGTTKAMRFLLIPMAVAALSIFLSLWVLVRARGGVKWMFGGKGRYAGFANVYEMRPPGPPSPYAGPPGQQWIQQPWPTQHGQQWVGQPVQQQWAPQPYQPWGPQQPVQQWGPQPVSQVPKSDAAAIIVMSAGSSHSTAPSAGTPRSLDILLRDLEKRIEESADGEYAKNFKNQRYATSLDDLDSNNDGKPALPYAVGATFVARRHQPPAPFGYGYDTPWPPYKTNDFRLPQIDYCLIRQPLEGRTLDESRVLTITGTIRAGCSSGAQVVVVNGNIVAKIYDPLYDAGGDCYDNKRDVVWLADGDYSRETAAYEELLASSDTLSLVPEYYGSWTIEVPTKVGDQTFTRHVRLILVQHIKGTVMSSVQPQLLSRQARSAIMEKILEAESLIFNAGVLHRDMSPRNIMLVPLASNVLFDDPHLRVVIIDFNVSNVIRLSNASCHASDDPSPVSLQRKWPGKLLGPVTRFWNAMEEFEARDWVNDEDGKANEWLWECFGQREEYVPLVRDREESELCPRIAWRSELEDDENDEDETVAGTVRNLDTWGDGDGEIVFRGRGCTR</sequence>
<keyword evidence="5" id="KW-0732">Signal</keyword>
<reference evidence="7" key="1">
    <citation type="journal article" date="2019" name="bioRxiv">
        <title>Genomics, evolutionary history and diagnostics of the Alternaria alternata species group including apple and Asian pear pathotypes.</title>
        <authorList>
            <person name="Armitage A.D."/>
            <person name="Cockerton H.M."/>
            <person name="Sreenivasaprasad S."/>
            <person name="Woodhall J.W."/>
            <person name="Lane C.R."/>
            <person name="Harrison R.J."/>
            <person name="Clarkson J.P."/>
        </authorList>
    </citation>
    <scope>NUCLEOTIDE SEQUENCE [LARGE SCALE GENOMIC DNA]</scope>
    <source>
        <strain evidence="7">FERA 635</strain>
    </source>
</reference>
<comment type="catalytic activity">
    <reaction evidence="2">
        <text>L-threonyl-[protein] + ATP = O-phospho-L-threonyl-[protein] + ADP + H(+)</text>
        <dbReference type="Rhea" id="RHEA:46608"/>
        <dbReference type="Rhea" id="RHEA-COMP:11060"/>
        <dbReference type="Rhea" id="RHEA-COMP:11605"/>
        <dbReference type="ChEBI" id="CHEBI:15378"/>
        <dbReference type="ChEBI" id="CHEBI:30013"/>
        <dbReference type="ChEBI" id="CHEBI:30616"/>
        <dbReference type="ChEBI" id="CHEBI:61977"/>
        <dbReference type="ChEBI" id="CHEBI:456216"/>
        <dbReference type="EC" id="2.7.11.1"/>
    </reaction>
</comment>
<feature type="signal peptide" evidence="5">
    <location>
        <begin position="1"/>
        <end position="21"/>
    </location>
</feature>
<dbReference type="SUPFAM" id="SSF56112">
    <property type="entry name" value="Protein kinase-like (PK-like)"/>
    <property type="match status" value="1"/>
</dbReference>
<evidence type="ECO:0000256" key="2">
    <source>
        <dbReference type="ARBA" id="ARBA00047899"/>
    </source>
</evidence>
<dbReference type="InterPro" id="IPR011009">
    <property type="entry name" value="Kinase-like_dom_sf"/>
</dbReference>
<dbReference type="Proteomes" id="UP000293195">
    <property type="component" value="Unassembled WGS sequence"/>
</dbReference>
<dbReference type="Gene3D" id="1.10.510.10">
    <property type="entry name" value="Transferase(Phosphotransferase) domain 1"/>
    <property type="match status" value="1"/>
</dbReference>
<dbReference type="PROSITE" id="PS00109">
    <property type="entry name" value="PROTEIN_KINASE_TYR"/>
    <property type="match status" value="1"/>
</dbReference>
<comment type="catalytic activity">
    <reaction evidence="3">
        <text>L-seryl-[protein] + ATP = O-phospho-L-seryl-[protein] + ADP + H(+)</text>
        <dbReference type="Rhea" id="RHEA:17989"/>
        <dbReference type="Rhea" id="RHEA-COMP:9863"/>
        <dbReference type="Rhea" id="RHEA-COMP:11604"/>
        <dbReference type="ChEBI" id="CHEBI:15378"/>
        <dbReference type="ChEBI" id="CHEBI:29999"/>
        <dbReference type="ChEBI" id="CHEBI:30616"/>
        <dbReference type="ChEBI" id="CHEBI:83421"/>
        <dbReference type="ChEBI" id="CHEBI:456216"/>
        <dbReference type="EC" id="2.7.11.1"/>
    </reaction>
</comment>
<dbReference type="EC" id="2.7.11.1" evidence="1"/>
<feature type="chain" id="PRO_5045777694" description="non-specific serine/threonine protein kinase" evidence="5">
    <location>
        <begin position="22"/>
        <end position="739"/>
    </location>
</feature>
<evidence type="ECO:0000256" key="5">
    <source>
        <dbReference type="SAM" id="SignalP"/>
    </source>
</evidence>
<protein>
    <recommendedName>
        <fullName evidence="1">non-specific serine/threonine protein kinase</fullName>
        <ecNumber evidence="1">2.7.11.1</ecNumber>
    </recommendedName>
</protein>
<accession>A0ABY0GLA9</accession>
<organism evidence="6 7">
    <name type="scientific">Alternaria tenuissima</name>
    <dbReference type="NCBI Taxonomy" id="119927"/>
    <lineage>
        <taxon>Eukaryota</taxon>
        <taxon>Fungi</taxon>
        <taxon>Dikarya</taxon>
        <taxon>Ascomycota</taxon>
        <taxon>Pezizomycotina</taxon>
        <taxon>Dothideomycetes</taxon>
        <taxon>Pleosporomycetidae</taxon>
        <taxon>Pleosporales</taxon>
        <taxon>Pleosporineae</taxon>
        <taxon>Pleosporaceae</taxon>
        <taxon>Alternaria</taxon>
        <taxon>Alternaria sect. Alternaria</taxon>
        <taxon>Alternaria alternata complex</taxon>
    </lineage>
</organism>
<keyword evidence="4" id="KW-0812">Transmembrane</keyword>
<evidence type="ECO:0000256" key="3">
    <source>
        <dbReference type="ARBA" id="ARBA00048679"/>
    </source>
</evidence>
<dbReference type="InterPro" id="IPR008266">
    <property type="entry name" value="Tyr_kinase_AS"/>
</dbReference>
<feature type="transmembrane region" description="Helical" evidence="4">
    <location>
        <begin position="76"/>
        <end position="101"/>
    </location>
</feature>
<keyword evidence="4" id="KW-1133">Transmembrane helix</keyword>
<proteinExistence type="predicted"/>
<evidence type="ECO:0000256" key="1">
    <source>
        <dbReference type="ARBA" id="ARBA00012513"/>
    </source>
</evidence>
<feature type="transmembrane region" description="Helical" evidence="4">
    <location>
        <begin position="189"/>
        <end position="209"/>
    </location>
</feature>
<evidence type="ECO:0000313" key="7">
    <source>
        <dbReference type="Proteomes" id="UP000293195"/>
    </source>
</evidence>
<feature type="transmembrane region" description="Helical" evidence="4">
    <location>
        <begin position="113"/>
        <end position="135"/>
    </location>
</feature>
<keyword evidence="4" id="KW-0472">Membrane</keyword>
<gene>
    <name evidence="6" type="ORF">AA0119_g1992</name>
</gene>
<name>A0ABY0GLA9_9PLEO</name>
<evidence type="ECO:0000256" key="4">
    <source>
        <dbReference type="SAM" id="Phobius"/>
    </source>
</evidence>
<dbReference type="EMBL" id="PDXF01000005">
    <property type="protein sequence ID" value="RYO07481.1"/>
    <property type="molecule type" value="Genomic_DNA"/>
</dbReference>
<evidence type="ECO:0000313" key="6">
    <source>
        <dbReference type="EMBL" id="RYO07481.1"/>
    </source>
</evidence>
<keyword evidence="7" id="KW-1185">Reference proteome</keyword>
<comment type="caution">
    <text evidence="6">The sequence shown here is derived from an EMBL/GenBank/DDBJ whole genome shotgun (WGS) entry which is preliminary data.</text>
</comment>